<evidence type="ECO:0000256" key="1">
    <source>
        <dbReference type="SAM" id="Phobius"/>
    </source>
</evidence>
<accession>A0A3B0Q8H4</accession>
<dbReference type="OrthoDB" id="10008417at2"/>
<dbReference type="KEGG" id="chla:C834K_0733"/>
<keyword evidence="1" id="KW-0812">Transmembrane</keyword>
<reference evidence="3" key="1">
    <citation type="submission" date="2017-11" db="EMBL/GenBank/DDBJ databases">
        <authorList>
            <person name="Seth-Smith MB H."/>
        </authorList>
    </citation>
    <scope>NUCLEOTIDE SEQUENCE [LARGE SCALE GENOMIC DNA]</scope>
</reference>
<organism evidence="2 3">
    <name type="scientific">Chlamydia poikilotherma</name>
    <dbReference type="NCBI Taxonomy" id="1967783"/>
    <lineage>
        <taxon>Bacteria</taxon>
        <taxon>Pseudomonadati</taxon>
        <taxon>Chlamydiota</taxon>
        <taxon>Chlamydiia</taxon>
        <taxon>Chlamydiales</taxon>
        <taxon>Chlamydiaceae</taxon>
        <taxon>Chlamydia/Chlamydophila group</taxon>
        <taxon>Chlamydia</taxon>
    </lineage>
</organism>
<dbReference type="EMBL" id="LS992154">
    <property type="protein sequence ID" value="SYX09177.1"/>
    <property type="molecule type" value="Genomic_DNA"/>
</dbReference>
<keyword evidence="1" id="KW-0472">Membrane</keyword>
<keyword evidence="3" id="KW-1185">Reference proteome</keyword>
<dbReference type="AlphaFoldDB" id="A0A3B0Q8H4"/>
<evidence type="ECO:0000313" key="2">
    <source>
        <dbReference type="EMBL" id="SYX09177.1"/>
    </source>
</evidence>
<feature type="transmembrane region" description="Helical" evidence="1">
    <location>
        <begin position="62"/>
        <end position="85"/>
    </location>
</feature>
<dbReference type="Proteomes" id="UP000258476">
    <property type="component" value="Chromosome"/>
</dbReference>
<dbReference type="RefSeq" id="WP_117274469.1">
    <property type="nucleotide sequence ID" value="NZ_LS992154.1"/>
</dbReference>
<name>A0A3B0Q8H4_9CHLA</name>
<keyword evidence="1" id="KW-1133">Transmembrane helix</keyword>
<gene>
    <name evidence="2" type="ORF">C834K_0733</name>
</gene>
<protein>
    <submittedName>
        <fullName evidence="2">Uncharacterized protein</fullName>
    </submittedName>
</protein>
<proteinExistence type="predicted"/>
<evidence type="ECO:0000313" key="3">
    <source>
        <dbReference type="Proteomes" id="UP000258476"/>
    </source>
</evidence>
<sequence>MHRHTKIPLLPIRAVQPVAALKNEQNQVICKSNFLNFILEMLKLDRIYKFFSRIGLTRFSMFIYHAMLIFITVVYISISCVLHVLCMHNPLEYKEQRKYFRY</sequence>